<dbReference type="Proteomes" id="UP000749646">
    <property type="component" value="Unassembled WGS sequence"/>
</dbReference>
<reference evidence="2" key="1">
    <citation type="journal article" date="2020" name="Fungal Divers.">
        <title>Resolving the Mortierellaceae phylogeny through synthesis of multi-gene phylogenetics and phylogenomics.</title>
        <authorList>
            <person name="Vandepol N."/>
            <person name="Liber J."/>
            <person name="Desiro A."/>
            <person name="Na H."/>
            <person name="Kennedy M."/>
            <person name="Barry K."/>
            <person name="Grigoriev I.V."/>
            <person name="Miller A.N."/>
            <person name="O'Donnell K."/>
            <person name="Stajich J.E."/>
            <person name="Bonito G."/>
        </authorList>
    </citation>
    <scope>NUCLEOTIDE SEQUENCE</scope>
    <source>
        <strain evidence="2">MES-2147</strain>
    </source>
</reference>
<organism evidence="2 3">
    <name type="scientific">Modicella reniformis</name>
    <dbReference type="NCBI Taxonomy" id="1440133"/>
    <lineage>
        <taxon>Eukaryota</taxon>
        <taxon>Fungi</taxon>
        <taxon>Fungi incertae sedis</taxon>
        <taxon>Mucoromycota</taxon>
        <taxon>Mortierellomycotina</taxon>
        <taxon>Mortierellomycetes</taxon>
        <taxon>Mortierellales</taxon>
        <taxon>Mortierellaceae</taxon>
        <taxon>Modicella</taxon>
    </lineage>
</organism>
<feature type="transmembrane region" description="Helical" evidence="1">
    <location>
        <begin position="136"/>
        <end position="160"/>
    </location>
</feature>
<comment type="caution">
    <text evidence="2">The sequence shown here is derived from an EMBL/GenBank/DDBJ whole genome shotgun (WGS) entry which is preliminary data.</text>
</comment>
<accession>A0A9P6MA54</accession>
<dbReference type="EMBL" id="JAAAHW010003417">
    <property type="protein sequence ID" value="KAF9984071.1"/>
    <property type="molecule type" value="Genomic_DNA"/>
</dbReference>
<proteinExistence type="predicted"/>
<keyword evidence="3" id="KW-1185">Reference proteome</keyword>
<keyword evidence="1" id="KW-1133">Transmembrane helix</keyword>
<feature type="transmembrane region" description="Helical" evidence="1">
    <location>
        <begin position="46"/>
        <end position="67"/>
    </location>
</feature>
<name>A0A9P6MA54_9FUNG</name>
<evidence type="ECO:0000313" key="3">
    <source>
        <dbReference type="Proteomes" id="UP000749646"/>
    </source>
</evidence>
<dbReference type="AlphaFoldDB" id="A0A9P6MA54"/>
<keyword evidence="1" id="KW-0472">Membrane</keyword>
<feature type="transmembrane region" description="Helical" evidence="1">
    <location>
        <begin position="12"/>
        <end position="34"/>
    </location>
</feature>
<keyword evidence="1" id="KW-0812">Transmembrane</keyword>
<dbReference type="OrthoDB" id="3239304at2759"/>
<gene>
    <name evidence="2" type="ORF">BGZ65_001024</name>
</gene>
<evidence type="ECO:0000313" key="2">
    <source>
        <dbReference type="EMBL" id="KAF9984071.1"/>
    </source>
</evidence>
<evidence type="ECO:0000256" key="1">
    <source>
        <dbReference type="SAM" id="Phobius"/>
    </source>
</evidence>
<protein>
    <submittedName>
        <fullName evidence="2">Uncharacterized protein</fullName>
    </submittedName>
</protein>
<feature type="transmembrane region" description="Helical" evidence="1">
    <location>
        <begin position="79"/>
        <end position="100"/>
    </location>
</feature>
<sequence length="201" mass="22042">MHRKYCCFCIPYRFAVCIFSILALAIGGASLWSILRIGITDSTTKIAAYVATGIYLFLGLSGLSAVFFKRYALAKNFSVLWWTVTILATILSIANAALLATREKDDVRAICRSTLLRELGTSDPTLEEDVDACYKYVLIVSGTVTAVDVLIMIIGGIVASGYTREVKHRMDGLIPPVQAYGQVKPEPLLQPAHPYTHIGKH</sequence>